<comment type="caution">
    <text evidence="2">The sequence shown here is derived from an EMBL/GenBank/DDBJ whole genome shotgun (WGS) entry which is preliminary data.</text>
</comment>
<protein>
    <submittedName>
        <fullName evidence="2">Uncharacterized protein</fullName>
    </submittedName>
</protein>
<evidence type="ECO:0000313" key="1">
    <source>
        <dbReference type="EMBL" id="MEM5340519.1"/>
    </source>
</evidence>
<evidence type="ECO:0000313" key="3">
    <source>
        <dbReference type="Proteomes" id="UP000321776"/>
    </source>
</evidence>
<dbReference type="Proteomes" id="UP000321776">
    <property type="component" value="Unassembled WGS sequence"/>
</dbReference>
<name>A0A5C6V5I5_9BURK</name>
<dbReference type="EMBL" id="VOQS01000005">
    <property type="protein sequence ID" value="TXC79716.1"/>
    <property type="molecule type" value="Genomic_DNA"/>
</dbReference>
<reference evidence="2" key="2">
    <citation type="submission" date="2019-08" db="EMBL/GenBank/DDBJ databases">
        <authorList>
            <person name="Im W.-T."/>
        </authorList>
    </citation>
    <scope>NUCLEOTIDE SEQUENCE</scope>
    <source>
        <strain evidence="2">NF 2-5-3</strain>
    </source>
</reference>
<evidence type="ECO:0000313" key="2">
    <source>
        <dbReference type="EMBL" id="TXC79716.1"/>
    </source>
</evidence>
<evidence type="ECO:0000313" key="4">
    <source>
        <dbReference type="Proteomes" id="UP001481677"/>
    </source>
</evidence>
<dbReference type="Proteomes" id="UP001481677">
    <property type="component" value="Unassembled WGS sequence"/>
</dbReference>
<dbReference type="AlphaFoldDB" id="A0A5C6V5I5"/>
<reference evidence="2 3" key="1">
    <citation type="journal article" date="2018" name="Int. J. Syst. Evol. Microbiol.">
        <title>Paraburkholderia azotifigens sp. nov., a nitrogen-fixing bacterium isolated from paddy soil.</title>
        <authorList>
            <person name="Choi G.M."/>
            <person name="Im W.T."/>
        </authorList>
    </citation>
    <scope>NUCLEOTIDE SEQUENCE [LARGE SCALE GENOMIC DNA]</scope>
    <source>
        <strain evidence="2 3">NF 2-5-3</strain>
    </source>
</reference>
<reference evidence="1 4" key="3">
    <citation type="submission" date="2024-01" db="EMBL/GenBank/DDBJ databases">
        <title>The diversity of rhizobia nodulating Mimosa spp. in eleven states of Brazil covering several biomes is determined by host plant, location, and edaphic factors.</title>
        <authorList>
            <person name="Rouws L."/>
            <person name="Barauna A."/>
            <person name="Beukes C."/>
            <person name="De Faria S.M."/>
            <person name="Gross E."/>
            <person name="Dos Reis Junior F.B."/>
            <person name="Simon M."/>
            <person name="Maluk M."/>
            <person name="Odee D.W."/>
            <person name="Kenicer G."/>
            <person name="Young J.P.W."/>
            <person name="Reis V.M."/>
            <person name="Zilli J."/>
            <person name="James E.K."/>
        </authorList>
    </citation>
    <scope>NUCLEOTIDE SEQUENCE [LARGE SCALE GENOMIC DNA]</scope>
    <source>
        <strain evidence="1 4">JPY530</strain>
    </source>
</reference>
<proteinExistence type="predicted"/>
<gene>
    <name evidence="2" type="ORF">FRZ40_35810</name>
    <name evidence="1" type="ORF">V4C56_12905</name>
</gene>
<organism evidence="2 3">
    <name type="scientific">Paraburkholderia azotifigens</name>
    <dbReference type="NCBI Taxonomy" id="2057004"/>
    <lineage>
        <taxon>Bacteria</taxon>
        <taxon>Pseudomonadati</taxon>
        <taxon>Pseudomonadota</taxon>
        <taxon>Betaproteobacteria</taxon>
        <taxon>Burkholderiales</taxon>
        <taxon>Burkholderiaceae</taxon>
        <taxon>Paraburkholderia</taxon>
    </lineage>
</organism>
<dbReference type="EMBL" id="JAZHGA010000007">
    <property type="protein sequence ID" value="MEM5340519.1"/>
    <property type="molecule type" value="Genomic_DNA"/>
</dbReference>
<dbReference type="RefSeq" id="WP_147237346.1">
    <property type="nucleotide sequence ID" value="NZ_JAZHFZ010000006.1"/>
</dbReference>
<accession>A0A5C6V5I5</accession>
<keyword evidence="4" id="KW-1185">Reference proteome</keyword>
<sequence>MWPRIVSVIGTRGSAQQVVLLAIWPVVWPEEANCTSVAAWGNHYDQSSVDVADYTQQALRIVTVRAVVDRVIETLCDDGDPIR</sequence>